<feature type="transmembrane region" description="Helical" evidence="7">
    <location>
        <begin position="149"/>
        <end position="167"/>
    </location>
</feature>
<dbReference type="InterPro" id="IPR027417">
    <property type="entry name" value="P-loop_NTPase"/>
</dbReference>
<feature type="domain" description="ABC transmembrane type-1" evidence="9">
    <location>
        <begin position="19"/>
        <end position="290"/>
    </location>
</feature>
<dbReference type="AlphaFoldDB" id="A0A0K1EK36"/>
<evidence type="ECO:0000259" key="8">
    <source>
        <dbReference type="PROSITE" id="PS50893"/>
    </source>
</evidence>
<dbReference type="EMBL" id="CP012159">
    <property type="protein sequence ID" value="AKT41221.1"/>
    <property type="molecule type" value="Genomic_DNA"/>
</dbReference>
<keyword evidence="2 7" id="KW-0812">Transmembrane</keyword>
<keyword evidence="4 10" id="KW-0067">ATP-binding</keyword>
<evidence type="ECO:0000313" key="10">
    <source>
        <dbReference type="EMBL" id="AKT41221.1"/>
    </source>
</evidence>
<evidence type="ECO:0000256" key="6">
    <source>
        <dbReference type="ARBA" id="ARBA00023136"/>
    </source>
</evidence>
<name>A0A0K1EK36_CHOCO</name>
<keyword evidence="6 7" id="KW-0472">Membrane</keyword>
<evidence type="ECO:0000256" key="1">
    <source>
        <dbReference type="ARBA" id="ARBA00004651"/>
    </source>
</evidence>
<evidence type="ECO:0000256" key="7">
    <source>
        <dbReference type="SAM" id="Phobius"/>
    </source>
</evidence>
<dbReference type="GO" id="GO:0016887">
    <property type="term" value="F:ATP hydrolysis activity"/>
    <property type="evidence" value="ECO:0007669"/>
    <property type="project" value="InterPro"/>
</dbReference>
<dbReference type="InterPro" id="IPR003593">
    <property type="entry name" value="AAA+_ATPase"/>
</dbReference>
<evidence type="ECO:0000259" key="9">
    <source>
        <dbReference type="PROSITE" id="PS50929"/>
    </source>
</evidence>
<evidence type="ECO:0000256" key="5">
    <source>
        <dbReference type="ARBA" id="ARBA00022989"/>
    </source>
</evidence>
<comment type="subcellular location">
    <subcellularLocation>
        <location evidence="1">Cell membrane</location>
        <topology evidence="1">Multi-pass membrane protein</topology>
    </subcellularLocation>
</comment>
<evidence type="ECO:0000256" key="2">
    <source>
        <dbReference type="ARBA" id="ARBA00022692"/>
    </source>
</evidence>
<evidence type="ECO:0000313" key="11">
    <source>
        <dbReference type="Proteomes" id="UP000067626"/>
    </source>
</evidence>
<feature type="transmembrane region" description="Helical" evidence="7">
    <location>
        <begin position="124"/>
        <end position="143"/>
    </location>
</feature>
<accession>A0A0K1EK36</accession>
<dbReference type="NCBIfam" id="TIGR01194">
    <property type="entry name" value="cyc_pep_trnsptr"/>
    <property type="match status" value="1"/>
</dbReference>
<sequence length="563" mass="61706">MTILELLRKEAADGRRRILVSAGLAGGANALVLGFANLAAENPGDSAVRSFVMFVLAVAIYGYGARYTYNRLAEIVQNALLRIKIRIVDRVERAELEQLERIGVGEINDRITENMTIISDSSGLLANLLQSVCILLFATLYLVSLSAPAFVMMVFVLGTGMTVYMSMHREVREHLMRAAQKRLVFFETLMDLLGGFKEVKFSRRRGSDLRKEIVETGEALRDSTLKAAYMFNDHWIFANILLFALIGALVFVLPAHAEVDASTVKSLVAAGMFIWGPVGGVVGGFPAYVRCNVALGQIETLEAKLASAIQDTAPGQEPVDPWKGAIQAIQAEDIEYEYPTEKGNGNGGSFRIGPMSLSVSAGEVLFIVGGNGSGKSTFLKVLTGLYPPTRGRLSADGIPVRGKNVAVYREQISAIFSDFHLFAKLYGLLGTDEAEVQPLLVQMQLEDKTAFKADRFTRRNLSTGQKKRLAMIVALLEDRPIYVFDEWPADQDPEFRKYFYEELLPELQKKGKTVIAVSHDDRYFHCADRVVKLADGKILSIEAGAALKGRTKVGGDADEGASS</sequence>
<dbReference type="Gene3D" id="1.20.1560.10">
    <property type="entry name" value="ABC transporter type 1, transmembrane domain"/>
    <property type="match status" value="1"/>
</dbReference>
<feature type="transmembrane region" description="Helical" evidence="7">
    <location>
        <begin position="267"/>
        <end position="289"/>
    </location>
</feature>
<dbReference type="SUPFAM" id="SSF90123">
    <property type="entry name" value="ABC transporter transmembrane region"/>
    <property type="match status" value="1"/>
</dbReference>
<gene>
    <name evidence="10" type="ORF">CMC5_053820</name>
</gene>
<dbReference type="PATRIC" id="fig|52.7.peg.5961"/>
<dbReference type="Pfam" id="PF00005">
    <property type="entry name" value="ABC_tran"/>
    <property type="match status" value="1"/>
</dbReference>
<dbReference type="GO" id="GO:0015833">
    <property type="term" value="P:peptide transport"/>
    <property type="evidence" value="ECO:0007669"/>
    <property type="project" value="InterPro"/>
</dbReference>
<dbReference type="InterPro" id="IPR003439">
    <property type="entry name" value="ABC_transporter-like_ATP-bd"/>
</dbReference>
<dbReference type="PROSITE" id="PS50929">
    <property type="entry name" value="ABC_TM1F"/>
    <property type="match status" value="1"/>
</dbReference>
<dbReference type="GO" id="GO:0005886">
    <property type="term" value="C:plasma membrane"/>
    <property type="evidence" value="ECO:0007669"/>
    <property type="project" value="UniProtKB-SubCell"/>
</dbReference>
<feature type="transmembrane region" description="Helical" evidence="7">
    <location>
        <begin position="18"/>
        <end position="40"/>
    </location>
</feature>
<dbReference type="GO" id="GO:0034040">
    <property type="term" value="F:ATPase-coupled lipid transmembrane transporter activity"/>
    <property type="evidence" value="ECO:0007669"/>
    <property type="project" value="TreeGrafter"/>
</dbReference>
<dbReference type="Proteomes" id="UP000067626">
    <property type="component" value="Chromosome"/>
</dbReference>
<dbReference type="PROSITE" id="PS50893">
    <property type="entry name" value="ABC_TRANSPORTER_2"/>
    <property type="match status" value="1"/>
</dbReference>
<keyword evidence="5 7" id="KW-1133">Transmembrane helix</keyword>
<dbReference type="Gene3D" id="3.40.50.300">
    <property type="entry name" value="P-loop containing nucleotide triphosphate hydrolases"/>
    <property type="match status" value="1"/>
</dbReference>
<reference evidence="10 11" key="1">
    <citation type="submission" date="2015-07" db="EMBL/GenBank/DDBJ databases">
        <title>Genome analysis of myxobacterium Chondromyces crocatus Cm c5 reveals a high potential for natural compound synthesis and the genetic basis for the loss of fruiting body formation.</title>
        <authorList>
            <person name="Zaburannyi N."/>
            <person name="Bunk B."/>
            <person name="Maier J."/>
            <person name="Overmann J."/>
            <person name="Mueller R."/>
        </authorList>
    </citation>
    <scope>NUCLEOTIDE SEQUENCE [LARGE SCALE GENOMIC DNA]</scope>
    <source>
        <strain evidence="10 11">Cm c5</strain>
    </source>
</reference>
<dbReference type="OrthoDB" id="9760776at2"/>
<organism evidence="10 11">
    <name type="scientific">Chondromyces crocatus</name>
    <dbReference type="NCBI Taxonomy" id="52"/>
    <lineage>
        <taxon>Bacteria</taxon>
        <taxon>Pseudomonadati</taxon>
        <taxon>Myxococcota</taxon>
        <taxon>Polyangia</taxon>
        <taxon>Polyangiales</taxon>
        <taxon>Polyangiaceae</taxon>
        <taxon>Chondromyces</taxon>
    </lineage>
</organism>
<dbReference type="RefSeq" id="WP_050433031.1">
    <property type="nucleotide sequence ID" value="NZ_CP012159.1"/>
</dbReference>
<dbReference type="SMART" id="SM00382">
    <property type="entry name" value="AAA"/>
    <property type="match status" value="1"/>
</dbReference>
<dbReference type="SUPFAM" id="SSF52540">
    <property type="entry name" value="P-loop containing nucleoside triphosphate hydrolases"/>
    <property type="match status" value="1"/>
</dbReference>
<feature type="transmembrane region" description="Helical" evidence="7">
    <location>
        <begin position="235"/>
        <end position="255"/>
    </location>
</feature>
<dbReference type="PANTHER" id="PTHR24221:SF654">
    <property type="entry name" value="ATP-BINDING CASSETTE SUB-FAMILY B MEMBER 6"/>
    <property type="match status" value="1"/>
</dbReference>
<dbReference type="KEGG" id="ccro:CMC5_053820"/>
<dbReference type="GO" id="GO:0140359">
    <property type="term" value="F:ABC-type transporter activity"/>
    <property type="evidence" value="ECO:0007669"/>
    <property type="project" value="InterPro"/>
</dbReference>
<dbReference type="InterPro" id="IPR039421">
    <property type="entry name" value="Type_1_exporter"/>
</dbReference>
<dbReference type="GO" id="GO:0005524">
    <property type="term" value="F:ATP binding"/>
    <property type="evidence" value="ECO:0007669"/>
    <property type="project" value="UniProtKB-KW"/>
</dbReference>
<evidence type="ECO:0000256" key="4">
    <source>
        <dbReference type="ARBA" id="ARBA00022840"/>
    </source>
</evidence>
<dbReference type="GO" id="GO:1904680">
    <property type="term" value="F:peptide transmembrane transporter activity"/>
    <property type="evidence" value="ECO:0007669"/>
    <property type="project" value="InterPro"/>
</dbReference>
<feature type="transmembrane region" description="Helical" evidence="7">
    <location>
        <begin position="46"/>
        <end position="64"/>
    </location>
</feature>
<dbReference type="InterPro" id="IPR036640">
    <property type="entry name" value="ABC1_TM_sf"/>
</dbReference>
<dbReference type="PANTHER" id="PTHR24221">
    <property type="entry name" value="ATP-BINDING CASSETTE SUB-FAMILY B"/>
    <property type="match status" value="1"/>
</dbReference>
<protein>
    <submittedName>
        <fullName evidence="10">ABC transporter ATP-binding protein</fullName>
    </submittedName>
</protein>
<dbReference type="InterPro" id="IPR011527">
    <property type="entry name" value="ABC1_TM_dom"/>
</dbReference>
<keyword evidence="11" id="KW-1185">Reference proteome</keyword>
<dbReference type="STRING" id="52.CMC5_053820"/>
<proteinExistence type="predicted"/>
<dbReference type="InterPro" id="IPR005898">
    <property type="entry name" value="Cyc_pep_transpt_SyrD/YojI"/>
</dbReference>
<feature type="domain" description="ABC transporter" evidence="8">
    <location>
        <begin position="329"/>
        <end position="560"/>
    </location>
</feature>
<evidence type="ECO:0000256" key="3">
    <source>
        <dbReference type="ARBA" id="ARBA00022741"/>
    </source>
</evidence>
<keyword evidence="3" id="KW-0547">Nucleotide-binding</keyword>